<protein>
    <submittedName>
        <fullName evidence="1">Mannitol-1-phosphate/altronate dehydrogenase</fullName>
    </submittedName>
</protein>
<organism evidence="1 2">
    <name type="scientific">Serpentinimonas raichei</name>
    <dbReference type="NCBI Taxonomy" id="1458425"/>
    <lineage>
        <taxon>Bacteria</taxon>
        <taxon>Pseudomonadati</taxon>
        <taxon>Pseudomonadota</taxon>
        <taxon>Betaproteobacteria</taxon>
        <taxon>Burkholderiales</taxon>
        <taxon>Comamonadaceae</taxon>
        <taxon>Serpentinimonas</taxon>
    </lineage>
</organism>
<evidence type="ECO:0000313" key="2">
    <source>
        <dbReference type="Proteomes" id="UP000067461"/>
    </source>
</evidence>
<proteinExistence type="predicted"/>
<dbReference type="KEGG" id="cbaa:SRAA_0373"/>
<name>A0A060NGV1_9BURK</name>
<dbReference type="Proteomes" id="UP000067461">
    <property type="component" value="Chromosome"/>
</dbReference>
<dbReference type="EMBL" id="AP014568">
    <property type="protein sequence ID" value="BAO80227.1"/>
    <property type="molecule type" value="Genomic_DNA"/>
</dbReference>
<sequence>MGMPVEVLASELLQLPKAERIRLLDQIVSSLDADAARDSAWDAVAAQRDAQADSDPSALLALDDVLGKLRAAVQ</sequence>
<accession>A0A060NGV1</accession>
<dbReference type="STRING" id="1458425.SRAA_0373"/>
<dbReference type="RefSeq" id="WP_045530650.1">
    <property type="nucleotide sequence ID" value="NZ_AP014568.1"/>
</dbReference>
<dbReference type="Pfam" id="PF09720">
    <property type="entry name" value="Unstab_antitox"/>
    <property type="match status" value="1"/>
</dbReference>
<gene>
    <name evidence="1" type="ORF">SRAA_0373</name>
</gene>
<dbReference type="HOGENOM" id="CLU_200323_0_0_4"/>
<dbReference type="InterPro" id="IPR013406">
    <property type="entry name" value="CHP02574_addiction_mod"/>
</dbReference>
<dbReference type="AlphaFoldDB" id="A0A060NGV1"/>
<reference evidence="1 2" key="1">
    <citation type="journal article" date="2014" name="Nat. Commun.">
        <title>Physiological and genomic features of highly alkaliphilic hydrogen-utilizing Betaproteobacteria from a continental serpentinizing site.</title>
        <authorList>
            <person name="Suzuki S."/>
            <person name="Kuenen J.G."/>
            <person name="Schipper K."/>
            <person name="van der Velde S."/>
            <person name="Ishii S."/>
            <person name="Wu A."/>
            <person name="Sorokin D.Y."/>
            <person name="Tenney A."/>
            <person name="Meng X.Y."/>
            <person name="Morrill P.L."/>
            <person name="Kamagata Y."/>
            <person name="Muyzer G."/>
            <person name="Nealson K.H."/>
        </authorList>
    </citation>
    <scope>NUCLEOTIDE SEQUENCE [LARGE SCALE GENOMIC DNA]</scope>
    <source>
        <strain evidence="1 2">A1</strain>
    </source>
</reference>
<keyword evidence="2" id="KW-1185">Reference proteome</keyword>
<evidence type="ECO:0000313" key="1">
    <source>
        <dbReference type="EMBL" id="BAO80227.1"/>
    </source>
</evidence>